<keyword evidence="4" id="KW-1185">Reference proteome</keyword>
<sequence>MAEGMTEEQALRAVERRIAERGGPKDLRELGEPDLTRYSVFTCEVVHWTVDYGEEKGSWDMKQGRRPDLSPFPRYRTPEELKARALAPPSEPVREERVLLLRDGTEKEWHCPDTDRCVNGRLGCPQCKGSGRFPCEPRQKCRCRDTRRCTACKGSGKRRSPAPAQPVPSEKDGTGPRVICEKCEETVQRVTCKKCETPDTACPDCAGGGSKDCEHCGGKGWYHCSTCRGGGTVECGACGGKGHWMTWTQGVIEITSQKGKPPRQRRSLPPVVRWKAARRGAPWRFPMRHGGRPPEGYESVHRAEVERLAVEKRANQVAMEAEIEDLPVIGAAFPGLPGRVFYAFPAHSGIEVVPLPARQRVIRAAALTLCAAVLCVLVVLLLV</sequence>
<feature type="region of interest" description="Disordered" evidence="1">
    <location>
        <begin position="151"/>
        <end position="174"/>
    </location>
</feature>
<dbReference type="RefSeq" id="WP_100202535.1">
    <property type="nucleotide sequence ID" value="NZ_PGGW01000056.1"/>
</dbReference>
<evidence type="ECO:0000256" key="2">
    <source>
        <dbReference type="SAM" id="Phobius"/>
    </source>
</evidence>
<proteinExistence type="predicted"/>
<dbReference type="AlphaFoldDB" id="A0A2M8LXW6"/>
<comment type="caution">
    <text evidence="3">The sequence shown here is derived from an EMBL/GenBank/DDBJ whole genome shotgun (WGS) entry which is preliminary data.</text>
</comment>
<keyword evidence="2" id="KW-1133">Transmembrane helix</keyword>
<dbReference type="Proteomes" id="UP000230407">
    <property type="component" value="Unassembled WGS sequence"/>
</dbReference>
<gene>
    <name evidence="3" type="ORF">CUT44_15990</name>
</gene>
<organism evidence="3 4">
    <name type="scientific">Streptomyces carminius</name>
    <dbReference type="NCBI Taxonomy" id="2665496"/>
    <lineage>
        <taxon>Bacteria</taxon>
        <taxon>Bacillati</taxon>
        <taxon>Actinomycetota</taxon>
        <taxon>Actinomycetes</taxon>
        <taxon>Kitasatosporales</taxon>
        <taxon>Streptomycetaceae</taxon>
        <taxon>Streptomyces</taxon>
    </lineage>
</organism>
<feature type="transmembrane region" description="Helical" evidence="2">
    <location>
        <begin position="361"/>
        <end position="382"/>
    </location>
</feature>
<keyword evidence="2" id="KW-0812">Transmembrane</keyword>
<protein>
    <recommendedName>
        <fullName evidence="5">CR-type domain-containing protein</fullName>
    </recommendedName>
</protein>
<evidence type="ECO:0000313" key="3">
    <source>
        <dbReference type="EMBL" id="PJE96817.1"/>
    </source>
</evidence>
<evidence type="ECO:0008006" key="5">
    <source>
        <dbReference type="Google" id="ProtNLM"/>
    </source>
</evidence>
<reference evidence="3 4" key="1">
    <citation type="submission" date="2017-11" db="EMBL/GenBank/DDBJ databases">
        <title>Streptomyces carmine sp. nov., a novel actinomycete isolated from Sophora alopecuroides in Xinjiang, China.</title>
        <authorList>
            <person name="Wang Y."/>
            <person name="Luo X."/>
            <person name="Wan C."/>
            <person name="Zhang L."/>
        </authorList>
    </citation>
    <scope>NUCLEOTIDE SEQUENCE [LARGE SCALE GENOMIC DNA]</scope>
    <source>
        <strain evidence="3 4">TRM SA0054</strain>
    </source>
</reference>
<name>A0A2M8LXW6_9ACTN</name>
<dbReference type="EMBL" id="PGGW01000056">
    <property type="protein sequence ID" value="PJE96817.1"/>
    <property type="molecule type" value="Genomic_DNA"/>
</dbReference>
<accession>A0A2M8LXW6</accession>
<evidence type="ECO:0000313" key="4">
    <source>
        <dbReference type="Proteomes" id="UP000230407"/>
    </source>
</evidence>
<evidence type="ECO:0000256" key="1">
    <source>
        <dbReference type="SAM" id="MobiDB-lite"/>
    </source>
</evidence>
<keyword evidence="2" id="KW-0472">Membrane</keyword>